<keyword evidence="1" id="KW-0687">Ribonucleoprotein</keyword>
<accession>A0A8T2DEF4</accession>
<dbReference type="GO" id="GO:0005840">
    <property type="term" value="C:ribosome"/>
    <property type="evidence" value="ECO:0007669"/>
    <property type="project" value="UniProtKB-KW"/>
</dbReference>
<keyword evidence="1" id="KW-0689">Ribosomal protein</keyword>
<keyword evidence="2" id="KW-1185">Reference proteome</keyword>
<reference evidence="1 2" key="1">
    <citation type="submission" date="2020-12" db="EMBL/GenBank/DDBJ databases">
        <title>Concerted genomic and epigenomic changes stabilize Arabidopsis allopolyploids.</title>
        <authorList>
            <person name="Chen Z."/>
        </authorList>
    </citation>
    <scope>NUCLEOTIDE SEQUENCE [LARGE SCALE GENOMIC DNA]</scope>
    <source>
        <strain evidence="1">As9502</strain>
        <tissue evidence="1">Leaf</tissue>
    </source>
</reference>
<gene>
    <name evidence="1" type="ORF">ISN44_As05g018700</name>
</gene>
<protein>
    <submittedName>
        <fullName evidence="1">Ribosomal protein L25/Gln-tRNA synthetase anti-codon-binding domain superfamily</fullName>
    </submittedName>
</protein>
<organism evidence="1 2">
    <name type="scientific">Arabidopsis suecica</name>
    <name type="common">Swedish thale-cress</name>
    <name type="synonym">Cardaminopsis suecica</name>
    <dbReference type="NCBI Taxonomy" id="45249"/>
    <lineage>
        <taxon>Eukaryota</taxon>
        <taxon>Viridiplantae</taxon>
        <taxon>Streptophyta</taxon>
        <taxon>Embryophyta</taxon>
        <taxon>Tracheophyta</taxon>
        <taxon>Spermatophyta</taxon>
        <taxon>Magnoliopsida</taxon>
        <taxon>eudicotyledons</taxon>
        <taxon>Gunneridae</taxon>
        <taxon>Pentapetalae</taxon>
        <taxon>rosids</taxon>
        <taxon>malvids</taxon>
        <taxon>Brassicales</taxon>
        <taxon>Brassicaceae</taxon>
        <taxon>Camelineae</taxon>
        <taxon>Arabidopsis</taxon>
    </lineage>
</organism>
<dbReference type="AlphaFoldDB" id="A0A8T2DEF4"/>
<proteinExistence type="predicted"/>
<name>A0A8T2DEF4_ARASU</name>
<dbReference type="OrthoDB" id="10250478at2759"/>
<dbReference type="Proteomes" id="UP000694251">
    <property type="component" value="Chromosome 5"/>
</dbReference>
<comment type="caution">
    <text evidence="1">The sequence shown here is derived from an EMBL/GenBank/DDBJ whole genome shotgun (WGS) entry which is preliminary data.</text>
</comment>
<sequence>MVVLNPLKVVITNLEADKVMELDAKTWPDAQNDDPSAFYKYGLAPGKSVLLRYAFPIKCTNVVFADDTKTVCEIHVEYDPEKKIKPKGVLHRVPESSPGKRLKSVHLRTSLTPRTQLNSMMIGSLTLTPNSKVVVSNAYARSTIK</sequence>
<evidence type="ECO:0000313" key="1">
    <source>
        <dbReference type="EMBL" id="KAG7609799.1"/>
    </source>
</evidence>
<dbReference type="EMBL" id="JAEFBJ010000005">
    <property type="protein sequence ID" value="KAG7609799.1"/>
    <property type="molecule type" value="Genomic_DNA"/>
</dbReference>
<evidence type="ECO:0000313" key="2">
    <source>
        <dbReference type="Proteomes" id="UP000694251"/>
    </source>
</evidence>